<dbReference type="GeneID" id="17252691"/>
<dbReference type="InterPro" id="IPR010292">
    <property type="entry name" value="Uncharacterised_CreA"/>
</dbReference>
<name>A0A0D3I5I3_EMIH1</name>
<dbReference type="PANTHER" id="PTHR37952">
    <property type="match status" value="1"/>
</dbReference>
<dbReference type="HOGENOM" id="CLU_109726_2_1_1"/>
<keyword evidence="2" id="KW-1185">Reference proteome</keyword>
<dbReference type="EnsemblProtists" id="EOD06518">
    <property type="protein sequence ID" value="EOD06518"/>
    <property type="gene ID" value="EMIHUDRAFT_218976"/>
</dbReference>
<sequence length="170" mass="18688">MAPAYADINDGQRIVGEMSGSGFFLKDTLRIESFNDPKVDGVQLYLSDFQKPLTEKIVAGDVFTDPTLAGLTCSARGRVVVGPEAVTTVEGEEVFSEARSLLFKSLKVRRIIDREGKSVVYVLYSQKLDKSNDQDGSRFKSALCAVRVDEFKPPAQPPTEAVREPRTAVK</sequence>
<dbReference type="AlphaFoldDB" id="A0A0D3I5I3"/>
<proteinExistence type="predicted"/>
<accession>A0A0D3I5I3</accession>
<dbReference type="PANTHER" id="PTHR37952:SF2">
    <property type="entry name" value="PROTEIN CREA"/>
    <property type="match status" value="1"/>
</dbReference>
<evidence type="ECO:0000313" key="2">
    <source>
        <dbReference type="Proteomes" id="UP000013827"/>
    </source>
</evidence>
<dbReference type="RefSeq" id="XP_005758947.1">
    <property type="nucleotide sequence ID" value="XM_005758890.1"/>
</dbReference>
<reference evidence="2" key="1">
    <citation type="journal article" date="2013" name="Nature">
        <title>Pan genome of the phytoplankton Emiliania underpins its global distribution.</title>
        <authorList>
            <person name="Read B.A."/>
            <person name="Kegel J."/>
            <person name="Klute M.J."/>
            <person name="Kuo A."/>
            <person name="Lefebvre S.C."/>
            <person name="Maumus F."/>
            <person name="Mayer C."/>
            <person name="Miller J."/>
            <person name="Monier A."/>
            <person name="Salamov A."/>
            <person name="Young J."/>
            <person name="Aguilar M."/>
            <person name="Claverie J.M."/>
            <person name="Frickenhaus S."/>
            <person name="Gonzalez K."/>
            <person name="Herman E.K."/>
            <person name="Lin Y.C."/>
            <person name="Napier J."/>
            <person name="Ogata H."/>
            <person name="Sarno A.F."/>
            <person name="Shmutz J."/>
            <person name="Schroeder D."/>
            <person name="de Vargas C."/>
            <person name="Verret F."/>
            <person name="von Dassow P."/>
            <person name="Valentin K."/>
            <person name="Van de Peer Y."/>
            <person name="Wheeler G."/>
            <person name="Dacks J.B."/>
            <person name="Delwiche C.F."/>
            <person name="Dyhrman S.T."/>
            <person name="Glockner G."/>
            <person name="John U."/>
            <person name="Richards T."/>
            <person name="Worden A.Z."/>
            <person name="Zhang X."/>
            <person name="Grigoriev I.V."/>
            <person name="Allen A.E."/>
            <person name="Bidle K."/>
            <person name="Borodovsky M."/>
            <person name="Bowler C."/>
            <person name="Brownlee C."/>
            <person name="Cock J.M."/>
            <person name="Elias M."/>
            <person name="Gladyshev V.N."/>
            <person name="Groth M."/>
            <person name="Guda C."/>
            <person name="Hadaegh A."/>
            <person name="Iglesias-Rodriguez M.D."/>
            <person name="Jenkins J."/>
            <person name="Jones B.M."/>
            <person name="Lawson T."/>
            <person name="Leese F."/>
            <person name="Lindquist E."/>
            <person name="Lobanov A."/>
            <person name="Lomsadze A."/>
            <person name="Malik S.B."/>
            <person name="Marsh M.E."/>
            <person name="Mackinder L."/>
            <person name="Mock T."/>
            <person name="Mueller-Roeber B."/>
            <person name="Pagarete A."/>
            <person name="Parker M."/>
            <person name="Probert I."/>
            <person name="Quesneville H."/>
            <person name="Raines C."/>
            <person name="Rensing S.A."/>
            <person name="Riano-Pachon D.M."/>
            <person name="Richier S."/>
            <person name="Rokitta S."/>
            <person name="Shiraiwa Y."/>
            <person name="Soanes D.M."/>
            <person name="van der Giezen M."/>
            <person name="Wahlund T.M."/>
            <person name="Williams B."/>
            <person name="Wilson W."/>
            <person name="Wolfe G."/>
            <person name="Wurch L.L."/>
        </authorList>
    </citation>
    <scope>NUCLEOTIDE SEQUENCE</scope>
</reference>
<dbReference type="KEGG" id="ehx:EMIHUDRAFT_218976"/>
<dbReference type="Proteomes" id="UP000013827">
    <property type="component" value="Unassembled WGS sequence"/>
</dbReference>
<reference evidence="1" key="2">
    <citation type="submission" date="2024-10" db="UniProtKB">
        <authorList>
            <consortium name="EnsemblProtists"/>
        </authorList>
    </citation>
    <scope>IDENTIFICATION</scope>
</reference>
<dbReference type="eggNOG" id="ENOG502S2V0">
    <property type="taxonomic scope" value="Eukaryota"/>
</dbReference>
<evidence type="ECO:0000313" key="1">
    <source>
        <dbReference type="EnsemblProtists" id="EOD06518"/>
    </source>
</evidence>
<organism evidence="1 2">
    <name type="scientific">Emiliania huxleyi (strain CCMP1516)</name>
    <dbReference type="NCBI Taxonomy" id="280463"/>
    <lineage>
        <taxon>Eukaryota</taxon>
        <taxon>Haptista</taxon>
        <taxon>Haptophyta</taxon>
        <taxon>Prymnesiophyceae</taxon>
        <taxon>Isochrysidales</taxon>
        <taxon>Noelaerhabdaceae</taxon>
        <taxon>Emiliania</taxon>
    </lineage>
</organism>
<dbReference type="Pfam" id="PF05981">
    <property type="entry name" value="CreA"/>
    <property type="match status" value="1"/>
</dbReference>
<protein>
    <submittedName>
        <fullName evidence="1">Uncharacterized protein</fullName>
    </submittedName>
</protein>
<dbReference type="PaxDb" id="2903-EOD06518"/>